<evidence type="ECO:0000313" key="2">
    <source>
        <dbReference type="Proteomes" id="UP001152172"/>
    </source>
</evidence>
<proteinExistence type="predicted"/>
<gene>
    <name evidence="1" type="ORF">M9R61_17635</name>
</gene>
<organism evidence="1 2">
    <name type="scientific">Psychrobacillus psychrodurans</name>
    <dbReference type="NCBI Taxonomy" id="126157"/>
    <lineage>
        <taxon>Bacteria</taxon>
        <taxon>Bacillati</taxon>
        <taxon>Bacillota</taxon>
        <taxon>Bacilli</taxon>
        <taxon>Bacillales</taxon>
        <taxon>Bacillaceae</taxon>
        <taxon>Psychrobacillus</taxon>
    </lineage>
</organism>
<accession>A0A9X3LE09</accession>
<comment type="caution">
    <text evidence="1">The sequence shown here is derived from an EMBL/GenBank/DDBJ whole genome shotgun (WGS) entry which is preliminary data.</text>
</comment>
<name>A0A9X3LE09_9BACI</name>
<dbReference type="Proteomes" id="UP001152172">
    <property type="component" value="Unassembled WGS sequence"/>
</dbReference>
<reference evidence="1" key="1">
    <citation type="submission" date="2022-05" db="EMBL/GenBank/DDBJ databases">
        <authorList>
            <person name="Colautti A."/>
            <person name="Iacumin L."/>
        </authorList>
    </citation>
    <scope>NUCLEOTIDE SEQUENCE</scope>
    <source>
        <strain evidence="1">DSM 30747</strain>
    </source>
</reference>
<protein>
    <submittedName>
        <fullName evidence="1">Uncharacterized protein</fullName>
    </submittedName>
</protein>
<dbReference type="EMBL" id="JAMKBI010000016">
    <property type="protein sequence ID" value="MCZ8535131.1"/>
    <property type="molecule type" value="Genomic_DNA"/>
</dbReference>
<sequence>MTVNNGGKLSKEYFISYLNLIMATKTCTLEEAREYTFEHFFKGNKDTFGEYSYYHFVQATEVYNSKIV</sequence>
<dbReference type="AlphaFoldDB" id="A0A9X3LE09"/>
<evidence type="ECO:0000313" key="1">
    <source>
        <dbReference type="EMBL" id="MCZ8535131.1"/>
    </source>
</evidence>
<dbReference type="RefSeq" id="WP_269923142.1">
    <property type="nucleotide sequence ID" value="NZ_JAMKBI010000016.1"/>
</dbReference>
<keyword evidence="2" id="KW-1185">Reference proteome</keyword>